<evidence type="ECO:0008006" key="6">
    <source>
        <dbReference type="Google" id="ProtNLM"/>
    </source>
</evidence>
<accession>A0AA38TGI4</accession>
<evidence type="ECO:0000256" key="1">
    <source>
        <dbReference type="SAM" id="MobiDB-lite"/>
    </source>
</evidence>
<dbReference type="EMBL" id="JARYMX010000003">
    <property type="protein sequence ID" value="KAJ9556578.1"/>
    <property type="molecule type" value="Genomic_DNA"/>
</dbReference>
<feature type="region of interest" description="Disordered" evidence="1">
    <location>
        <begin position="14"/>
        <end position="37"/>
    </location>
</feature>
<dbReference type="InterPro" id="IPR024752">
    <property type="entry name" value="Myb/SANT-like_dom"/>
</dbReference>
<feature type="domain" description="DUF8040" evidence="3">
    <location>
        <begin position="383"/>
        <end position="470"/>
    </location>
</feature>
<evidence type="ECO:0000259" key="3">
    <source>
        <dbReference type="Pfam" id="PF26138"/>
    </source>
</evidence>
<reference evidence="4" key="1">
    <citation type="submission" date="2023-03" db="EMBL/GenBank/DDBJ databases">
        <title>Chromosome-scale reference genome and RAD-based genetic map of yellow starthistle (Centaurea solstitialis) reveal putative structural variation and QTLs associated with invader traits.</title>
        <authorList>
            <person name="Reatini B."/>
            <person name="Cang F.A."/>
            <person name="Jiang Q."/>
            <person name="Mckibben M.T.W."/>
            <person name="Barker M.S."/>
            <person name="Rieseberg L.H."/>
            <person name="Dlugosch K.M."/>
        </authorList>
    </citation>
    <scope>NUCLEOTIDE SEQUENCE</scope>
    <source>
        <strain evidence="4">CAN-66</strain>
        <tissue evidence="4">Leaf</tissue>
    </source>
</reference>
<dbReference type="AlphaFoldDB" id="A0AA38TGI4"/>
<evidence type="ECO:0000313" key="4">
    <source>
        <dbReference type="EMBL" id="KAJ9556578.1"/>
    </source>
</evidence>
<dbReference type="Pfam" id="PF12776">
    <property type="entry name" value="Myb_DNA-bind_3"/>
    <property type="match status" value="1"/>
</dbReference>
<keyword evidence="5" id="KW-1185">Reference proteome</keyword>
<feature type="domain" description="Myb/SANT-like" evidence="2">
    <location>
        <begin position="99"/>
        <end position="184"/>
    </location>
</feature>
<sequence length="560" mass="64686">MCIAHGDGLTALTDGPKKGTLKKRASVMPSSSPPLESTRSLLKKTKKLIQEVSKAETREKANHKQTEIFYKMALKAMIYQIGMDNVGEGSQLKRRRINWKKESVVRVFLEACIHEIVMHGREGTNLKPSSWKNVAETLKNKHNFIVEQKQMKNHYDYLKAKYNTWVRLKNKTGNVYDPTTNTFNFTRKNGNLKLRCKCVEPLRSTGLLFPDLCVQLFDGVQVTGIESHGPRSSVPNISDPLFYHLSGDVEVVPNTQQTPTPTSGQECDSRPKIQNKKRKSIQASNSQAEEDISKAVKAIMEKYSNDVPACLEKLDEIGWGTEHPLYHVATFIFSESVDYRKVWLCLKPESCEGWVRMIGRKYSMDVEEELLLLLLFYLISDNTSSLTEHVYTLELLNGSNMQCLKLMRLSRDAYILCNHFKQKNWLQNSRNASVKEKMQFFNNNRMIKRGFQHSTEIIHRYFRQVLRAMMEFAREVVQPMPNEETSHLSECQRNLRRIFLDAIGALDGTLIHAVIPVDQQARYRGRGIDKYYLCDAAYANTHGFMTPYRNTRYWLADFRR</sequence>
<organism evidence="4 5">
    <name type="scientific">Centaurea solstitialis</name>
    <name type="common">yellow star-thistle</name>
    <dbReference type="NCBI Taxonomy" id="347529"/>
    <lineage>
        <taxon>Eukaryota</taxon>
        <taxon>Viridiplantae</taxon>
        <taxon>Streptophyta</taxon>
        <taxon>Embryophyta</taxon>
        <taxon>Tracheophyta</taxon>
        <taxon>Spermatophyta</taxon>
        <taxon>Magnoliopsida</taxon>
        <taxon>eudicotyledons</taxon>
        <taxon>Gunneridae</taxon>
        <taxon>Pentapetalae</taxon>
        <taxon>asterids</taxon>
        <taxon>campanulids</taxon>
        <taxon>Asterales</taxon>
        <taxon>Asteraceae</taxon>
        <taxon>Carduoideae</taxon>
        <taxon>Cardueae</taxon>
        <taxon>Centaureinae</taxon>
        <taxon>Centaurea</taxon>
    </lineage>
</organism>
<dbReference type="Pfam" id="PF26138">
    <property type="entry name" value="DUF8040"/>
    <property type="match status" value="1"/>
</dbReference>
<feature type="compositionally biased region" description="Polar residues" evidence="1">
    <location>
        <begin position="28"/>
        <end position="37"/>
    </location>
</feature>
<protein>
    <recommendedName>
        <fullName evidence="6">Myb/SANT-like domain-containing protein</fullName>
    </recommendedName>
</protein>
<dbReference type="PANTHER" id="PTHR31704">
    <property type="entry name" value="MYB/SANT-LIKE DNA-BINDING DOMAIN PROTEIN-RELATED"/>
    <property type="match status" value="1"/>
</dbReference>
<gene>
    <name evidence="4" type="ORF">OSB04_011192</name>
</gene>
<dbReference type="PANTHER" id="PTHR31704:SF48">
    <property type="entry name" value="L10-INTERACTING MYB DOMAIN-CONTAINING PROTEIN-LIKE"/>
    <property type="match status" value="1"/>
</dbReference>
<dbReference type="InterPro" id="IPR058353">
    <property type="entry name" value="DUF8040"/>
</dbReference>
<evidence type="ECO:0000259" key="2">
    <source>
        <dbReference type="Pfam" id="PF12776"/>
    </source>
</evidence>
<feature type="region of interest" description="Disordered" evidence="1">
    <location>
        <begin position="253"/>
        <end position="288"/>
    </location>
</feature>
<comment type="caution">
    <text evidence="4">The sequence shown here is derived from an EMBL/GenBank/DDBJ whole genome shotgun (WGS) entry which is preliminary data.</text>
</comment>
<name>A0AA38TGI4_9ASTR</name>
<proteinExistence type="predicted"/>
<dbReference type="Proteomes" id="UP001172457">
    <property type="component" value="Chromosome 3"/>
</dbReference>
<evidence type="ECO:0000313" key="5">
    <source>
        <dbReference type="Proteomes" id="UP001172457"/>
    </source>
</evidence>